<proteinExistence type="predicted"/>
<evidence type="ECO:0000256" key="1">
    <source>
        <dbReference type="SAM" id="MobiDB-lite"/>
    </source>
</evidence>
<accession>A0A852SWS2</accession>
<keyword evidence="3" id="KW-1185">Reference proteome</keyword>
<dbReference type="Proteomes" id="UP000589620">
    <property type="component" value="Unassembled WGS sequence"/>
</dbReference>
<protein>
    <submittedName>
        <fullName evidence="2">Uncharacterized protein</fullName>
    </submittedName>
</protein>
<feature type="region of interest" description="Disordered" evidence="1">
    <location>
        <begin position="1"/>
        <end position="68"/>
    </location>
</feature>
<evidence type="ECO:0000313" key="2">
    <source>
        <dbReference type="EMBL" id="NYD73153.1"/>
    </source>
</evidence>
<dbReference type="EMBL" id="JACCBJ010000001">
    <property type="protein sequence ID" value="NYD73153.1"/>
    <property type="molecule type" value="Genomic_DNA"/>
</dbReference>
<dbReference type="RefSeq" id="WP_179454635.1">
    <property type="nucleotide sequence ID" value="NZ_BAAAPX010000001.1"/>
</dbReference>
<dbReference type="AlphaFoldDB" id="A0A852SWS2"/>
<feature type="compositionally biased region" description="Basic and acidic residues" evidence="1">
    <location>
        <begin position="28"/>
        <end position="59"/>
    </location>
</feature>
<gene>
    <name evidence="2" type="ORF">BJ963_000672</name>
</gene>
<organism evidence="2 3">
    <name type="scientific">Leifsonia soli</name>
    <dbReference type="NCBI Taxonomy" id="582665"/>
    <lineage>
        <taxon>Bacteria</taxon>
        <taxon>Bacillati</taxon>
        <taxon>Actinomycetota</taxon>
        <taxon>Actinomycetes</taxon>
        <taxon>Micrococcales</taxon>
        <taxon>Microbacteriaceae</taxon>
        <taxon>Leifsonia</taxon>
    </lineage>
</organism>
<reference evidence="2 3" key="1">
    <citation type="submission" date="2020-07" db="EMBL/GenBank/DDBJ databases">
        <title>Sequencing the genomes of 1000 actinobacteria strains.</title>
        <authorList>
            <person name="Klenk H.-P."/>
        </authorList>
    </citation>
    <scope>NUCLEOTIDE SEQUENCE [LARGE SCALE GENOMIC DNA]</scope>
    <source>
        <strain evidence="2 3">DSM 23871</strain>
    </source>
</reference>
<comment type="caution">
    <text evidence="2">The sequence shown here is derived from an EMBL/GenBank/DDBJ whole genome shotgun (WGS) entry which is preliminary data.</text>
</comment>
<feature type="compositionally biased region" description="Basic and acidic residues" evidence="1">
    <location>
        <begin position="1"/>
        <end position="15"/>
    </location>
</feature>
<name>A0A852SWS2_9MICO</name>
<sequence length="68" mass="7312">MTDRPDDTPAPRDADELTDAVSELGATDTDRLEAVEEHNASLEERLPDGSDLPRTHEDPEANGTPAQG</sequence>
<evidence type="ECO:0000313" key="3">
    <source>
        <dbReference type="Proteomes" id="UP000589620"/>
    </source>
</evidence>